<evidence type="ECO:0000313" key="4">
    <source>
        <dbReference type="Proteomes" id="UP001215280"/>
    </source>
</evidence>
<organism evidence="3 4">
    <name type="scientific">Mycena maculata</name>
    <dbReference type="NCBI Taxonomy" id="230809"/>
    <lineage>
        <taxon>Eukaryota</taxon>
        <taxon>Fungi</taxon>
        <taxon>Dikarya</taxon>
        <taxon>Basidiomycota</taxon>
        <taxon>Agaricomycotina</taxon>
        <taxon>Agaricomycetes</taxon>
        <taxon>Agaricomycetidae</taxon>
        <taxon>Agaricales</taxon>
        <taxon>Marasmiineae</taxon>
        <taxon>Mycenaceae</taxon>
        <taxon>Mycena</taxon>
    </lineage>
</organism>
<feature type="region of interest" description="Disordered" evidence="1">
    <location>
        <begin position="1"/>
        <end position="20"/>
    </location>
</feature>
<dbReference type="Proteomes" id="UP001215280">
    <property type="component" value="Unassembled WGS sequence"/>
</dbReference>
<name>A0AAD7MW75_9AGAR</name>
<keyword evidence="4" id="KW-1185">Reference proteome</keyword>
<feature type="region of interest" description="Disordered" evidence="1">
    <location>
        <begin position="93"/>
        <end position="115"/>
    </location>
</feature>
<evidence type="ECO:0000256" key="2">
    <source>
        <dbReference type="SAM" id="Phobius"/>
    </source>
</evidence>
<feature type="compositionally biased region" description="Gly residues" evidence="1">
    <location>
        <begin position="96"/>
        <end position="115"/>
    </location>
</feature>
<evidence type="ECO:0000256" key="1">
    <source>
        <dbReference type="SAM" id="MobiDB-lite"/>
    </source>
</evidence>
<keyword evidence="2" id="KW-1133">Transmembrane helix</keyword>
<feature type="transmembrane region" description="Helical" evidence="2">
    <location>
        <begin position="62"/>
        <end position="83"/>
    </location>
</feature>
<accession>A0AAD7MW75</accession>
<keyword evidence="2" id="KW-0472">Membrane</keyword>
<dbReference type="EMBL" id="JARJLG010000159">
    <property type="protein sequence ID" value="KAJ7734782.1"/>
    <property type="molecule type" value="Genomic_DNA"/>
</dbReference>
<gene>
    <name evidence="3" type="ORF">DFH07DRAFT_967496</name>
</gene>
<evidence type="ECO:0000313" key="3">
    <source>
        <dbReference type="EMBL" id="KAJ7734782.1"/>
    </source>
</evidence>
<reference evidence="3" key="1">
    <citation type="submission" date="2023-03" db="EMBL/GenBank/DDBJ databases">
        <title>Massive genome expansion in bonnet fungi (Mycena s.s.) driven by repeated elements and novel gene families across ecological guilds.</title>
        <authorList>
            <consortium name="Lawrence Berkeley National Laboratory"/>
            <person name="Harder C.B."/>
            <person name="Miyauchi S."/>
            <person name="Viragh M."/>
            <person name="Kuo A."/>
            <person name="Thoen E."/>
            <person name="Andreopoulos B."/>
            <person name="Lu D."/>
            <person name="Skrede I."/>
            <person name="Drula E."/>
            <person name="Henrissat B."/>
            <person name="Morin E."/>
            <person name="Kohler A."/>
            <person name="Barry K."/>
            <person name="LaButti K."/>
            <person name="Morin E."/>
            <person name="Salamov A."/>
            <person name="Lipzen A."/>
            <person name="Mereny Z."/>
            <person name="Hegedus B."/>
            <person name="Baldrian P."/>
            <person name="Stursova M."/>
            <person name="Weitz H."/>
            <person name="Taylor A."/>
            <person name="Grigoriev I.V."/>
            <person name="Nagy L.G."/>
            <person name="Martin F."/>
            <person name="Kauserud H."/>
        </authorList>
    </citation>
    <scope>NUCLEOTIDE SEQUENCE</scope>
    <source>
        <strain evidence="3">CBHHK188m</strain>
    </source>
</reference>
<comment type="caution">
    <text evidence="3">The sequence shown here is derived from an EMBL/GenBank/DDBJ whole genome shotgun (WGS) entry which is preliminary data.</text>
</comment>
<protein>
    <submittedName>
        <fullName evidence="3">Uncharacterized protein</fullName>
    </submittedName>
</protein>
<dbReference type="AlphaFoldDB" id="A0AAD7MW75"/>
<sequence>MASTITPNATIEEPPKSGWFDLETGEERAKTTLTVAQLWSIITESLQRRRNKVSAFISKHKLFVGVLLLILVMSGFIAGALYYQSQLPLSNDSGAGTTGDGKSGYDGGEVVGPGW</sequence>
<keyword evidence="2" id="KW-0812">Transmembrane</keyword>
<proteinExistence type="predicted"/>